<dbReference type="Pfam" id="PF14659">
    <property type="entry name" value="Phage_int_SAM_3"/>
    <property type="match status" value="1"/>
</dbReference>
<proteinExistence type="inferred from homology"/>
<keyword evidence="2" id="KW-0229">DNA integration</keyword>
<evidence type="ECO:0000259" key="7">
    <source>
        <dbReference type="PROSITE" id="PS51900"/>
    </source>
</evidence>
<evidence type="ECO:0000259" key="6">
    <source>
        <dbReference type="PROSITE" id="PS51898"/>
    </source>
</evidence>
<organism evidence="8 9">
    <name type="scientific">Paenibacillus gyeongsangnamensis</name>
    <dbReference type="NCBI Taxonomy" id="3388067"/>
    <lineage>
        <taxon>Bacteria</taxon>
        <taxon>Bacillati</taxon>
        <taxon>Bacillota</taxon>
        <taxon>Bacilli</taxon>
        <taxon>Bacillales</taxon>
        <taxon>Paenibacillaceae</taxon>
        <taxon>Paenibacillus</taxon>
    </lineage>
</organism>
<reference evidence="8 9" key="1">
    <citation type="submission" date="2022-12" db="EMBL/GenBank/DDBJ databases">
        <title>Draft genome sequence of Paenibacillus sp. dW9.</title>
        <authorList>
            <person name="Choi E.-W."/>
            <person name="Kim D.-U."/>
        </authorList>
    </citation>
    <scope>NUCLEOTIDE SEQUENCE [LARGE SCALE GENOMIC DNA]</scope>
    <source>
        <strain evidence="9">dW9</strain>
    </source>
</reference>
<evidence type="ECO:0000256" key="5">
    <source>
        <dbReference type="PROSITE-ProRule" id="PRU01248"/>
    </source>
</evidence>
<comment type="caution">
    <text evidence="8">The sequence shown here is derived from an EMBL/GenBank/DDBJ whole genome shotgun (WGS) entry which is preliminary data.</text>
</comment>
<evidence type="ECO:0000313" key="8">
    <source>
        <dbReference type="EMBL" id="MCZ8513570.1"/>
    </source>
</evidence>
<dbReference type="Pfam" id="PF00589">
    <property type="entry name" value="Phage_integrase"/>
    <property type="match status" value="1"/>
</dbReference>
<dbReference type="RefSeq" id="WP_269882087.1">
    <property type="nucleotide sequence ID" value="NZ_JAQAGZ010000008.1"/>
</dbReference>
<accession>A0ABT4Q9L6</accession>
<dbReference type="Gene3D" id="1.10.443.10">
    <property type="entry name" value="Intergrase catalytic core"/>
    <property type="match status" value="1"/>
</dbReference>
<dbReference type="InterPro" id="IPR010998">
    <property type="entry name" value="Integrase_recombinase_N"/>
</dbReference>
<dbReference type="InterPro" id="IPR050090">
    <property type="entry name" value="Tyrosine_recombinase_XerCD"/>
</dbReference>
<keyword evidence="4" id="KW-0233">DNA recombination</keyword>
<name>A0ABT4Q9L6_9BACL</name>
<dbReference type="InterPro" id="IPR028259">
    <property type="entry name" value="AP2-like_int_N"/>
</dbReference>
<keyword evidence="3 5" id="KW-0238">DNA-binding</keyword>
<dbReference type="SUPFAM" id="SSF56349">
    <property type="entry name" value="DNA breaking-rejoining enzymes"/>
    <property type="match status" value="1"/>
</dbReference>
<dbReference type="PROSITE" id="PS51900">
    <property type="entry name" value="CB"/>
    <property type="match status" value="1"/>
</dbReference>
<protein>
    <submittedName>
        <fullName evidence="8">Tyrosine-type recombinase/integrase</fullName>
    </submittedName>
</protein>
<dbReference type="InterPro" id="IPR013762">
    <property type="entry name" value="Integrase-like_cat_sf"/>
</dbReference>
<dbReference type="EMBL" id="JAQAGZ010000008">
    <property type="protein sequence ID" value="MCZ8513570.1"/>
    <property type="molecule type" value="Genomic_DNA"/>
</dbReference>
<dbReference type="CDD" id="cd01189">
    <property type="entry name" value="INT_ICEBs1_C_like"/>
    <property type="match status" value="1"/>
</dbReference>
<keyword evidence="9" id="KW-1185">Reference proteome</keyword>
<feature type="domain" description="Core-binding (CB)" evidence="7">
    <location>
        <begin position="56"/>
        <end position="140"/>
    </location>
</feature>
<dbReference type="PROSITE" id="PS51898">
    <property type="entry name" value="TYR_RECOMBINASE"/>
    <property type="match status" value="1"/>
</dbReference>
<dbReference type="InterPro" id="IPR004107">
    <property type="entry name" value="Integrase_SAM-like_N"/>
</dbReference>
<dbReference type="Pfam" id="PF14657">
    <property type="entry name" value="Arm-DNA-bind_4"/>
    <property type="match status" value="1"/>
</dbReference>
<comment type="similarity">
    <text evidence="1">Belongs to the 'phage' integrase family.</text>
</comment>
<dbReference type="PANTHER" id="PTHR30349:SF64">
    <property type="entry name" value="PROPHAGE INTEGRASE INTD-RELATED"/>
    <property type="match status" value="1"/>
</dbReference>
<sequence length="387" mass="45071">MASIYKNEKAKSNPYWFQIMVDGKRVTKRGFRTKGDAKKAMDEIATKLNKGEYVKESSMTYAEYFTSWLDLKNEVADSTREMYESYFRIHIEPFLGKYLLSNLGPLHIQKFIKHIKDKGLSDQTVKRVYSVVNASLNAAVRMEILTKNVADKVDKPKVKRTERLIWSEQSIKEFLERSRGQSRYWIAIFLAVMTGMRQGEILGLMWSDIDFDKRIIYVRRNLRKDRNTYSELKTEKSRRQIHISPDTTEMLKEQRYKQEIEKKYAILKGTPYDDNGLVVATQKGTPAKSTKVLKAWKTLCHKYKPAHEPDMTFHDLRHLHASILVNDNHDIVSISQRLGHSNVTTTLNTYSHTMVKKQEAAAVALDKIFDFGFRKSDKASQKHEKDN</sequence>
<dbReference type="PANTHER" id="PTHR30349">
    <property type="entry name" value="PHAGE INTEGRASE-RELATED"/>
    <property type="match status" value="1"/>
</dbReference>
<evidence type="ECO:0000256" key="1">
    <source>
        <dbReference type="ARBA" id="ARBA00008857"/>
    </source>
</evidence>
<feature type="domain" description="Tyr recombinase" evidence="6">
    <location>
        <begin position="161"/>
        <end position="363"/>
    </location>
</feature>
<dbReference type="InterPro" id="IPR044068">
    <property type="entry name" value="CB"/>
</dbReference>
<dbReference type="Gene3D" id="1.10.150.130">
    <property type="match status" value="1"/>
</dbReference>
<dbReference type="InterPro" id="IPR002104">
    <property type="entry name" value="Integrase_catalytic"/>
</dbReference>
<dbReference type="InterPro" id="IPR011010">
    <property type="entry name" value="DNA_brk_join_enz"/>
</dbReference>
<evidence type="ECO:0000256" key="4">
    <source>
        <dbReference type="ARBA" id="ARBA00023172"/>
    </source>
</evidence>
<evidence type="ECO:0000256" key="3">
    <source>
        <dbReference type="ARBA" id="ARBA00023125"/>
    </source>
</evidence>
<gene>
    <name evidence="8" type="ORF">O9H85_14230</name>
</gene>
<dbReference type="Proteomes" id="UP001527882">
    <property type="component" value="Unassembled WGS sequence"/>
</dbReference>
<evidence type="ECO:0000313" key="9">
    <source>
        <dbReference type="Proteomes" id="UP001527882"/>
    </source>
</evidence>
<evidence type="ECO:0000256" key="2">
    <source>
        <dbReference type="ARBA" id="ARBA00022908"/>
    </source>
</evidence>